<keyword evidence="4" id="KW-0255">Endonuclease</keyword>
<evidence type="ECO:0000256" key="1">
    <source>
        <dbReference type="ARBA" id="ARBA00022679"/>
    </source>
</evidence>
<evidence type="ECO:0000313" key="8">
    <source>
        <dbReference type="EMBL" id="GJT26843.1"/>
    </source>
</evidence>
<protein>
    <submittedName>
        <fullName evidence="8">Reverse transcriptase domain-containing protein</fullName>
    </submittedName>
</protein>
<evidence type="ECO:0000256" key="2">
    <source>
        <dbReference type="ARBA" id="ARBA00022695"/>
    </source>
</evidence>
<evidence type="ECO:0000259" key="7">
    <source>
        <dbReference type="Pfam" id="PF17917"/>
    </source>
</evidence>
<keyword evidence="6 8" id="KW-0695">RNA-directed DNA polymerase</keyword>
<reference evidence="8" key="1">
    <citation type="journal article" date="2022" name="Int. J. Mol. Sci.">
        <title>Draft Genome of Tanacetum Coccineum: Genomic Comparison of Closely Related Tanacetum-Family Plants.</title>
        <authorList>
            <person name="Yamashiro T."/>
            <person name="Shiraishi A."/>
            <person name="Nakayama K."/>
            <person name="Satake H."/>
        </authorList>
    </citation>
    <scope>NUCLEOTIDE SEQUENCE</scope>
</reference>
<organism evidence="8 9">
    <name type="scientific">Tanacetum coccineum</name>
    <dbReference type="NCBI Taxonomy" id="301880"/>
    <lineage>
        <taxon>Eukaryota</taxon>
        <taxon>Viridiplantae</taxon>
        <taxon>Streptophyta</taxon>
        <taxon>Embryophyta</taxon>
        <taxon>Tracheophyta</taxon>
        <taxon>Spermatophyta</taxon>
        <taxon>Magnoliopsida</taxon>
        <taxon>eudicotyledons</taxon>
        <taxon>Gunneridae</taxon>
        <taxon>Pentapetalae</taxon>
        <taxon>asterids</taxon>
        <taxon>campanulids</taxon>
        <taxon>Asterales</taxon>
        <taxon>Asteraceae</taxon>
        <taxon>Asteroideae</taxon>
        <taxon>Anthemideae</taxon>
        <taxon>Anthemidinae</taxon>
        <taxon>Tanacetum</taxon>
    </lineage>
</organism>
<evidence type="ECO:0000256" key="5">
    <source>
        <dbReference type="ARBA" id="ARBA00022801"/>
    </source>
</evidence>
<evidence type="ECO:0000256" key="6">
    <source>
        <dbReference type="ARBA" id="ARBA00022918"/>
    </source>
</evidence>
<proteinExistence type="predicted"/>
<gene>
    <name evidence="8" type="ORF">Tco_0907118</name>
</gene>
<keyword evidence="3" id="KW-0540">Nuclease</keyword>
<evidence type="ECO:0000256" key="4">
    <source>
        <dbReference type="ARBA" id="ARBA00022759"/>
    </source>
</evidence>
<comment type="caution">
    <text evidence="8">The sequence shown here is derived from an EMBL/GenBank/DDBJ whole genome shotgun (WGS) entry which is preliminary data.</text>
</comment>
<dbReference type="Proteomes" id="UP001151760">
    <property type="component" value="Unassembled WGS sequence"/>
</dbReference>
<accession>A0ABQ5CJA3</accession>
<dbReference type="InterPro" id="IPR043502">
    <property type="entry name" value="DNA/RNA_pol_sf"/>
</dbReference>
<evidence type="ECO:0000256" key="3">
    <source>
        <dbReference type="ARBA" id="ARBA00022722"/>
    </source>
</evidence>
<keyword evidence="1" id="KW-0808">Transferase</keyword>
<evidence type="ECO:0000313" key="9">
    <source>
        <dbReference type="Proteomes" id="UP001151760"/>
    </source>
</evidence>
<dbReference type="PANTHER" id="PTHR34072">
    <property type="entry name" value="ENZYMATIC POLYPROTEIN-RELATED"/>
    <property type="match status" value="1"/>
</dbReference>
<feature type="domain" description="Reverse transcriptase RNase H-like" evidence="7">
    <location>
        <begin position="196"/>
        <end position="299"/>
    </location>
</feature>
<dbReference type="EMBL" id="BQNB010014326">
    <property type="protein sequence ID" value="GJT26843.1"/>
    <property type="molecule type" value="Genomic_DNA"/>
</dbReference>
<dbReference type="GO" id="GO:0003964">
    <property type="term" value="F:RNA-directed DNA polymerase activity"/>
    <property type="evidence" value="ECO:0007669"/>
    <property type="project" value="UniProtKB-KW"/>
</dbReference>
<dbReference type="InterPro" id="IPR041373">
    <property type="entry name" value="RT_RNaseH"/>
</dbReference>
<reference evidence="8" key="2">
    <citation type="submission" date="2022-01" db="EMBL/GenBank/DDBJ databases">
        <authorList>
            <person name="Yamashiro T."/>
            <person name="Shiraishi A."/>
            <person name="Satake H."/>
            <person name="Nakayama K."/>
        </authorList>
    </citation>
    <scope>NUCLEOTIDE SEQUENCE</scope>
</reference>
<dbReference type="Pfam" id="PF17917">
    <property type="entry name" value="RT_RNaseH"/>
    <property type="match status" value="1"/>
</dbReference>
<keyword evidence="5" id="KW-0378">Hydrolase</keyword>
<keyword evidence="2" id="KW-0548">Nucleotidyltransferase</keyword>
<dbReference type="CDD" id="cd09274">
    <property type="entry name" value="RNase_HI_RT_Ty3"/>
    <property type="match status" value="1"/>
</dbReference>
<name>A0ABQ5CJA3_9ASTR</name>
<sequence>MHRAFKTFISAIHGPCASFKLITAIDSAKVMGKSEIANMAMPLFLVGKIVERRGEVCPWGGLGCRVKERKLARELCLGGKMGGKRGYSFKRERFGEMARERIVLGHKISKSRIEVDRAKVDVIAKLPHPTTVKGVRSFLGHAGFYRRFIQDFYKIARPMSHLLEKETPFVISKDCIDAFQTLKKKLIEAPVLVVPDWNLPFELMCDASDFAIGAVLGQRKMKHFQPIHYASKTMTEAQIHYTTVEKEMLAVVYAFEKFWPYLVLSKSIVYTDHSALKYLMNKQDAKPRLLRWVLLLQEFDITIRDKKGSENLAADHLSRLENPHKDVLENKDINEHFPLETLGVISSENTSWFADYANYHAGNFIIKGMSTQQNRKFFKDVYNNP</sequence>
<dbReference type="Gene3D" id="3.30.70.270">
    <property type="match status" value="1"/>
</dbReference>
<dbReference type="SUPFAM" id="SSF56672">
    <property type="entry name" value="DNA/RNA polymerases"/>
    <property type="match status" value="1"/>
</dbReference>
<dbReference type="PANTHER" id="PTHR34072:SF44">
    <property type="entry name" value="RNA-DIRECTED DNA POLYMERASE"/>
    <property type="match status" value="1"/>
</dbReference>
<dbReference type="InterPro" id="IPR043128">
    <property type="entry name" value="Rev_trsase/Diguanyl_cyclase"/>
</dbReference>
<keyword evidence="9" id="KW-1185">Reference proteome</keyword>